<evidence type="ECO:0000256" key="6">
    <source>
        <dbReference type="PROSITE-ProRule" id="PRU00283"/>
    </source>
</evidence>
<keyword evidence="3 6" id="KW-0067">ATP-binding</keyword>
<name>A0A2U1QIX0_ARTAN</name>
<feature type="region of interest" description="Disordered" evidence="8">
    <location>
        <begin position="49"/>
        <end position="87"/>
    </location>
</feature>
<gene>
    <name evidence="10" type="ORF">CTI12_AA024290</name>
</gene>
<dbReference type="GO" id="GO:0003777">
    <property type="term" value="F:microtubule motor activity"/>
    <property type="evidence" value="ECO:0007669"/>
    <property type="project" value="InterPro"/>
</dbReference>
<dbReference type="Proteomes" id="UP000245207">
    <property type="component" value="Unassembled WGS sequence"/>
</dbReference>
<evidence type="ECO:0000256" key="8">
    <source>
        <dbReference type="SAM" id="MobiDB-lite"/>
    </source>
</evidence>
<comment type="caution">
    <text evidence="10">The sequence shown here is derived from an EMBL/GenBank/DDBJ whole genome shotgun (WGS) entry which is preliminary data.</text>
</comment>
<keyword evidence="2 6" id="KW-0547">Nucleotide-binding</keyword>
<proteinExistence type="inferred from homology"/>
<evidence type="ECO:0000259" key="9">
    <source>
        <dbReference type="PROSITE" id="PS50067"/>
    </source>
</evidence>
<sequence>MNRSDNYIESNFNNKWLQSAGLHSFYSSNPNLPPLQDFGFYAGGEGDGSRLNRSLQRGNSGSTDGMTPSGFTKYGGGEQMSPSEFSPGLLDLHSFDTELLTEVHSENNLNLLNQPSYGEGLDEVNAYSLTSKFANFSCGENNAVKSSLADKEKASNVAKIKVVVRKRPLNKKELAKREKDIISIDPYSGSLTVYESKVKVDLTEYVEKHGFVFDAVMNEDVTNDEIYSQTVEPIIPIIFQRTKATCFAYGQTGSGKTYTMQPLPLRASQDIFRLMHHHYRNQGYQLHVSFFEIYGGKVFDLLNDRNKLCMREDGKQQVCIVGLQEYNVTNVQTIKELIERGNATRSTGTTGANEESSRSHAILQLAVKRLVDGNESKPPRLVGKLSFIDLAGSERGADTTDNDKQTRMEGAEINKSLLALKECIRALDNDQGHIPFRGSKLTEVLRDSFVGNSRTVMISCISPNSGSCEHTLNTLRYADRVKSLSKGSNSRKDLSSSTLNLRNSIQLPITSSTSSSSILTRSDDVRNERLPYATNRFGWPKQTDRESSVSSTMERVPVARPLPTTYSAPPVENYKSDNGGTDEEIMEDDFEDSMEETFEPKNISRLEKPVTQMTPIAEATDDLALLLEEEEDLVSAHRKQVEETMDIVREEMNLLVEVDQPGNQLDEYITKLNIILSQKAAGIQKLQTQLRNFQKHLEDYNVLSSASGGN</sequence>
<evidence type="ECO:0000256" key="2">
    <source>
        <dbReference type="ARBA" id="ARBA00022741"/>
    </source>
</evidence>
<evidence type="ECO:0000313" key="10">
    <source>
        <dbReference type="EMBL" id="PWA97971.1"/>
    </source>
</evidence>
<dbReference type="InterPro" id="IPR027417">
    <property type="entry name" value="P-loop_NTPase"/>
</dbReference>
<evidence type="ECO:0000256" key="1">
    <source>
        <dbReference type="ARBA" id="ARBA00022701"/>
    </source>
</evidence>
<dbReference type="InterPro" id="IPR027640">
    <property type="entry name" value="Kinesin-like_fam"/>
</dbReference>
<organism evidence="10 11">
    <name type="scientific">Artemisia annua</name>
    <name type="common">Sweet wormwood</name>
    <dbReference type="NCBI Taxonomy" id="35608"/>
    <lineage>
        <taxon>Eukaryota</taxon>
        <taxon>Viridiplantae</taxon>
        <taxon>Streptophyta</taxon>
        <taxon>Embryophyta</taxon>
        <taxon>Tracheophyta</taxon>
        <taxon>Spermatophyta</taxon>
        <taxon>Magnoliopsida</taxon>
        <taxon>eudicotyledons</taxon>
        <taxon>Gunneridae</taxon>
        <taxon>Pentapetalae</taxon>
        <taxon>asterids</taxon>
        <taxon>campanulids</taxon>
        <taxon>Asterales</taxon>
        <taxon>Asteraceae</taxon>
        <taxon>Asteroideae</taxon>
        <taxon>Anthemideae</taxon>
        <taxon>Artemisiinae</taxon>
        <taxon>Artemisia</taxon>
    </lineage>
</organism>
<dbReference type="PROSITE" id="PS50067">
    <property type="entry name" value="KINESIN_MOTOR_2"/>
    <property type="match status" value="1"/>
</dbReference>
<dbReference type="FunFam" id="3.40.850.10:FF:000012">
    <property type="entry name" value="Kinesin-like protein"/>
    <property type="match status" value="1"/>
</dbReference>
<dbReference type="STRING" id="35608.A0A2U1QIX0"/>
<protein>
    <recommendedName>
        <fullName evidence="7">Kinesin-like protein</fullName>
    </recommendedName>
</protein>
<dbReference type="Gene3D" id="3.40.850.10">
    <property type="entry name" value="Kinesin motor domain"/>
    <property type="match status" value="1"/>
</dbReference>
<dbReference type="InterPro" id="IPR036961">
    <property type="entry name" value="Kinesin_motor_dom_sf"/>
</dbReference>
<keyword evidence="4 6" id="KW-0505">Motor protein</keyword>
<feature type="compositionally biased region" description="Polar residues" evidence="8">
    <location>
        <begin position="51"/>
        <end position="70"/>
    </location>
</feature>
<dbReference type="EMBL" id="PKPP01000091">
    <property type="protein sequence ID" value="PWA97971.1"/>
    <property type="molecule type" value="Genomic_DNA"/>
</dbReference>
<dbReference type="GO" id="GO:1903338">
    <property type="term" value="P:regulation of cell wall organization or biogenesis"/>
    <property type="evidence" value="ECO:0007669"/>
    <property type="project" value="UniProtKB-ARBA"/>
</dbReference>
<dbReference type="GO" id="GO:0008017">
    <property type="term" value="F:microtubule binding"/>
    <property type="evidence" value="ECO:0007669"/>
    <property type="project" value="InterPro"/>
</dbReference>
<dbReference type="GO" id="GO:0007018">
    <property type="term" value="P:microtubule-based movement"/>
    <property type="evidence" value="ECO:0007669"/>
    <property type="project" value="InterPro"/>
</dbReference>
<dbReference type="GO" id="GO:0005524">
    <property type="term" value="F:ATP binding"/>
    <property type="evidence" value="ECO:0007669"/>
    <property type="project" value="UniProtKB-UniRule"/>
</dbReference>
<dbReference type="PRINTS" id="PR00380">
    <property type="entry name" value="KINESINHEAVY"/>
</dbReference>
<evidence type="ECO:0000256" key="3">
    <source>
        <dbReference type="ARBA" id="ARBA00022840"/>
    </source>
</evidence>
<feature type="domain" description="Kinesin motor" evidence="9">
    <location>
        <begin position="159"/>
        <end position="484"/>
    </location>
</feature>
<evidence type="ECO:0000256" key="5">
    <source>
        <dbReference type="ARBA" id="ARBA00061030"/>
    </source>
</evidence>
<dbReference type="CDD" id="cd01367">
    <property type="entry name" value="KISc_KIF2_like"/>
    <property type="match status" value="1"/>
</dbReference>
<dbReference type="PANTHER" id="PTHR47971:SF26">
    <property type="entry name" value="KINESIN-LIKE PROTEIN"/>
    <property type="match status" value="1"/>
</dbReference>
<feature type="region of interest" description="Disordered" evidence="8">
    <location>
        <begin position="561"/>
        <end position="581"/>
    </location>
</feature>
<evidence type="ECO:0000256" key="4">
    <source>
        <dbReference type="ARBA" id="ARBA00023175"/>
    </source>
</evidence>
<dbReference type="SUPFAM" id="SSF52540">
    <property type="entry name" value="P-loop containing nucleoside triphosphate hydrolases"/>
    <property type="match status" value="1"/>
</dbReference>
<dbReference type="AlphaFoldDB" id="A0A2U1QIX0"/>
<feature type="binding site" evidence="6">
    <location>
        <begin position="250"/>
        <end position="257"/>
    </location>
    <ligand>
        <name>ATP</name>
        <dbReference type="ChEBI" id="CHEBI:30616"/>
    </ligand>
</feature>
<dbReference type="OrthoDB" id="3176171at2759"/>
<dbReference type="Pfam" id="PF00225">
    <property type="entry name" value="Kinesin"/>
    <property type="match status" value="1"/>
</dbReference>
<evidence type="ECO:0000256" key="7">
    <source>
        <dbReference type="RuleBase" id="RU000394"/>
    </source>
</evidence>
<accession>A0A2U1QIX0</accession>
<dbReference type="PANTHER" id="PTHR47971">
    <property type="entry name" value="KINESIN-RELATED PROTEIN 6"/>
    <property type="match status" value="1"/>
</dbReference>
<dbReference type="PROSITE" id="PS00411">
    <property type="entry name" value="KINESIN_MOTOR_1"/>
    <property type="match status" value="1"/>
</dbReference>
<dbReference type="InterPro" id="IPR019821">
    <property type="entry name" value="Kinesin_motor_CS"/>
</dbReference>
<keyword evidence="11" id="KW-1185">Reference proteome</keyword>
<dbReference type="GO" id="GO:0005874">
    <property type="term" value="C:microtubule"/>
    <property type="evidence" value="ECO:0007669"/>
    <property type="project" value="UniProtKB-KW"/>
</dbReference>
<dbReference type="SMART" id="SM00129">
    <property type="entry name" value="KISc"/>
    <property type="match status" value="1"/>
</dbReference>
<reference evidence="10 11" key="1">
    <citation type="journal article" date="2018" name="Mol. Plant">
        <title>The genome of Artemisia annua provides insight into the evolution of Asteraceae family and artemisinin biosynthesis.</title>
        <authorList>
            <person name="Shen Q."/>
            <person name="Zhang L."/>
            <person name="Liao Z."/>
            <person name="Wang S."/>
            <person name="Yan T."/>
            <person name="Shi P."/>
            <person name="Liu M."/>
            <person name="Fu X."/>
            <person name="Pan Q."/>
            <person name="Wang Y."/>
            <person name="Lv Z."/>
            <person name="Lu X."/>
            <person name="Zhang F."/>
            <person name="Jiang W."/>
            <person name="Ma Y."/>
            <person name="Chen M."/>
            <person name="Hao X."/>
            <person name="Li L."/>
            <person name="Tang Y."/>
            <person name="Lv G."/>
            <person name="Zhou Y."/>
            <person name="Sun X."/>
            <person name="Brodelius P.E."/>
            <person name="Rose J.K.C."/>
            <person name="Tang K."/>
        </authorList>
    </citation>
    <scope>NUCLEOTIDE SEQUENCE [LARGE SCALE GENOMIC DNA]</scope>
    <source>
        <strain evidence="11">cv. Huhao1</strain>
        <tissue evidence="10">Leaf</tissue>
    </source>
</reference>
<comment type="similarity">
    <text evidence="5">Belongs to the TRAFAC class myosin-kinesin ATPase superfamily. Kinesin family. KIN-13 subfamily.</text>
</comment>
<dbReference type="GO" id="GO:0007019">
    <property type="term" value="P:microtubule depolymerization"/>
    <property type="evidence" value="ECO:0007669"/>
    <property type="project" value="TreeGrafter"/>
</dbReference>
<evidence type="ECO:0000313" key="11">
    <source>
        <dbReference type="Proteomes" id="UP000245207"/>
    </source>
</evidence>
<dbReference type="InterPro" id="IPR001752">
    <property type="entry name" value="Kinesin_motor_dom"/>
</dbReference>
<keyword evidence="1 7" id="KW-0493">Microtubule</keyword>